<gene>
    <name evidence="1" type="ORF">ECRASSUSDP1_LOCUS17688</name>
</gene>
<dbReference type="EMBL" id="CAMPGE010017872">
    <property type="protein sequence ID" value="CAI2376319.1"/>
    <property type="molecule type" value="Genomic_DNA"/>
</dbReference>
<evidence type="ECO:0000313" key="2">
    <source>
        <dbReference type="Proteomes" id="UP001295684"/>
    </source>
</evidence>
<dbReference type="Proteomes" id="UP001295684">
    <property type="component" value="Unassembled WGS sequence"/>
</dbReference>
<comment type="caution">
    <text evidence="1">The sequence shown here is derived from an EMBL/GenBank/DDBJ whole genome shotgun (WGS) entry which is preliminary data.</text>
</comment>
<proteinExistence type="predicted"/>
<name>A0AAD1XP93_EUPCR</name>
<evidence type="ECO:0000313" key="1">
    <source>
        <dbReference type="EMBL" id="CAI2376319.1"/>
    </source>
</evidence>
<organism evidence="1 2">
    <name type="scientific">Euplotes crassus</name>
    <dbReference type="NCBI Taxonomy" id="5936"/>
    <lineage>
        <taxon>Eukaryota</taxon>
        <taxon>Sar</taxon>
        <taxon>Alveolata</taxon>
        <taxon>Ciliophora</taxon>
        <taxon>Intramacronucleata</taxon>
        <taxon>Spirotrichea</taxon>
        <taxon>Hypotrichia</taxon>
        <taxon>Euplotida</taxon>
        <taxon>Euplotidae</taxon>
        <taxon>Moneuplotes</taxon>
    </lineage>
</organism>
<sequence length="298" mass="33635">MESSSVICSSILGTEIALYKKEAEVLSKIHSVISNEGILSWKDYRNENKKIESLNAKFESIFMAYPQLENTNLNIMKSASVLFLRKKEHRKYQKIARLGFPKNLELCLSLLYEERGCEIEIYKFLKIFTHSNSSKLSIVSKSSKHSKISSQVFTNLSKTFQNPLNLLYLNHFNLTSTQLSTILSKTTHLKQLVLLKCGLPYLPTTSTPTSTTTLKVLELKHPHSNPPSSPFSSYILPSVLRFIARSAASESLSSIRFKGEEEEGGFLEGLKGLQVECGLEHVQFRKYQGGLGRSYVVK</sequence>
<accession>A0AAD1XP93</accession>
<protein>
    <submittedName>
        <fullName evidence="1">Uncharacterized protein</fullName>
    </submittedName>
</protein>
<dbReference type="AlphaFoldDB" id="A0AAD1XP93"/>
<reference evidence="1" key="1">
    <citation type="submission" date="2023-07" db="EMBL/GenBank/DDBJ databases">
        <authorList>
            <consortium name="AG Swart"/>
            <person name="Singh M."/>
            <person name="Singh A."/>
            <person name="Seah K."/>
            <person name="Emmerich C."/>
        </authorList>
    </citation>
    <scope>NUCLEOTIDE SEQUENCE</scope>
    <source>
        <strain evidence="1">DP1</strain>
    </source>
</reference>
<keyword evidence="2" id="KW-1185">Reference proteome</keyword>